<dbReference type="RefSeq" id="WP_202242057.1">
    <property type="nucleotide sequence ID" value="NZ_JAESIY010000001.1"/>
</dbReference>
<keyword evidence="2" id="KW-1185">Reference proteome</keyword>
<name>A0A937F6M2_9BACT</name>
<protein>
    <submittedName>
        <fullName evidence="1">Uncharacterized protein</fullName>
    </submittedName>
</protein>
<evidence type="ECO:0000313" key="2">
    <source>
        <dbReference type="Proteomes" id="UP000659388"/>
    </source>
</evidence>
<reference evidence="1" key="1">
    <citation type="submission" date="2021-01" db="EMBL/GenBank/DDBJ databases">
        <title>Fulvivirga kasyanovii gen. nov., sp nov., a novel member of the phylum Bacteroidetes isolated from seawater in a mussel farm.</title>
        <authorList>
            <person name="Zhao L.-H."/>
            <person name="Wang Z.-J."/>
        </authorList>
    </citation>
    <scope>NUCLEOTIDE SEQUENCE</scope>
    <source>
        <strain evidence="1">2943</strain>
    </source>
</reference>
<gene>
    <name evidence="1" type="ORF">JL102_02300</name>
</gene>
<dbReference type="AlphaFoldDB" id="A0A937F6M2"/>
<comment type="caution">
    <text evidence="1">The sequence shown here is derived from an EMBL/GenBank/DDBJ whole genome shotgun (WGS) entry which is preliminary data.</text>
</comment>
<dbReference type="EMBL" id="JAESIY010000001">
    <property type="protein sequence ID" value="MBL3654948.1"/>
    <property type="molecule type" value="Genomic_DNA"/>
</dbReference>
<dbReference type="Proteomes" id="UP000659388">
    <property type="component" value="Unassembled WGS sequence"/>
</dbReference>
<sequence>MFGLFTKKRDEQKLPRLLDLNGEALQVGDLVKALRYELGEARLILEENTYYYESLHNGEKVIWLKMIDASTENQKVLKNS</sequence>
<proteinExistence type="predicted"/>
<evidence type="ECO:0000313" key="1">
    <source>
        <dbReference type="EMBL" id="MBL3654948.1"/>
    </source>
</evidence>
<organism evidence="1 2">
    <name type="scientific">Fulvivirga sediminis</name>
    <dbReference type="NCBI Taxonomy" id="2803949"/>
    <lineage>
        <taxon>Bacteria</taxon>
        <taxon>Pseudomonadati</taxon>
        <taxon>Bacteroidota</taxon>
        <taxon>Cytophagia</taxon>
        <taxon>Cytophagales</taxon>
        <taxon>Fulvivirgaceae</taxon>
        <taxon>Fulvivirga</taxon>
    </lineage>
</organism>
<accession>A0A937F6M2</accession>